<dbReference type="HOGENOM" id="CLU_061901_2_0_1"/>
<dbReference type="PANTHER" id="PTHR10458">
    <property type="entry name" value="PEPTIDE DEFORMYLASE"/>
    <property type="match status" value="1"/>
</dbReference>
<dbReference type="InterPro" id="IPR036821">
    <property type="entry name" value="Peptide_deformylase_sf"/>
</dbReference>
<evidence type="ECO:0000256" key="3">
    <source>
        <dbReference type="ARBA" id="ARBA00022723"/>
    </source>
</evidence>
<comment type="similarity">
    <text evidence="1 4">Belongs to the polypeptide deformylase family.</text>
</comment>
<gene>
    <name evidence="5" type="ORF">DAPPUDRAFT_47755</name>
</gene>
<reference evidence="5 6" key="1">
    <citation type="journal article" date="2011" name="Science">
        <title>The ecoresponsive genome of Daphnia pulex.</title>
        <authorList>
            <person name="Colbourne J.K."/>
            <person name="Pfrender M.E."/>
            <person name="Gilbert D."/>
            <person name="Thomas W.K."/>
            <person name="Tucker A."/>
            <person name="Oakley T.H."/>
            <person name="Tokishita S."/>
            <person name="Aerts A."/>
            <person name="Arnold G.J."/>
            <person name="Basu M.K."/>
            <person name="Bauer D.J."/>
            <person name="Caceres C.E."/>
            <person name="Carmel L."/>
            <person name="Casola C."/>
            <person name="Choi J.H."/>
            <person name="Detter J.C."/>
            <person name="Dong Q."/>
            <person name="Dusheyko S."/>
            <person name="Eads B.D."/>
            <person name="Frohlich T."/>
            <person name="Geiler-Samerotte K.A."/>
            <person name="Gerlach D."/>
            <person name="Hatcher P."/>
            <person name="Jogdeo S."/>
            <person name="Krijgsveld J."/>
            <person name="Kriventseva E.V."/>
            <person name="Kultz D."/>
            <person name="Laforsch C."/>
            <person name="Lindquist E."/>
            <person name="Lopez J."/>
            <person name="Manak J.R."/>
            <person name="Muller J."/>
            <person name="Pangilinan J."/>
            <person name="Patwardhan R.P."/>
            <person name="Pitluck S."/>
            <person name="Pritham E.J."/>
            <person name="Rechtsteiner A."/>
            <person name="Rho M."/>
            <person name="Rogozin I.B."/>
            <person name="Sakarya O."/>
            <person name="Salamov A."/>
            <person name="Schaack S."/>
            <person name="Shapiro H."/>
            <person name="Shiga Y."/>
            <person name="Skalitzky C."/>
            <person name="Smith Z."/>
            <person name="Souvorov A."/>
            <person name="Sung W."/>
            <person name="Tang Z."/>
            <person name="Tsuchiya D."/>
            <person name="Tu H."/>
            <person name="Vos H."/>
            <person name="Wang M."/>
            <person name="Wolf Y.I."/>
            <person name="Yamagata H."/>
            <person name="Yamada T."/>
            <person name="Ye Y."/>
            <person name="Shaw J.R."/>
            <person name="Andrews J."/>
            <person name="Crease T.J."/>
            <person name="Tang H."/>
            <person name="Lucas S.M."/>
            <person name="Robertson H.M."/>
            <person name="Bork P."/>
            <person name="Koonin E.V."/>
            <person name="Zdobnov E.M."/>
            <person name="Grigoriev I.V."/>
            <person name="Lynch M."/>
            <person name="Boore J.L."/>
        </authorList>
    </citation>
    <scope>NUCLEOTIDE SEQUENCE [LARGE SCALE GENOMIC DNA]</scope>
</reference>
<dbReference type="NCBIfam" id="TIGR00079">
    <property type="entry name" value="pept_deformyl"/>
    <property type="match status" value="1"/>
</dbReference>
<evidence type="ECO:0000313" key="5">
    <source>
        <dbReference type="EMBL" id="EFX83908.1"/>
    </source>
</evidence>
<dbReference type="eggNOG" id="KOG3137">
    <property type="taxonomic scope" value="Eukaryota"/>
</dbReference>
<evidence type="ECO:0000313" key="6">
    <source>
        <dbReference type="Proteomes" id="UP000000305"/>
    </source>
</evidence>
<dbReference type="GO" id="GO:0042586">
    <property type="term" value="F:peptide deformylase activity"/>
    <property type="evidence" value="ECO:0007669"/>
    <property type="project" value="UniProtKB-EC"/>
</dbReference>
<dbReference type="AlphaFoldDB" id="E9G9C2"/>
<comment type="function">
    <text evidence="4">Removes the formyl group from the N-terminal Met of newly synthesized proteins.</text>
</comment>
<dbReference type="Pfam" id="PF01327">
    <property type="entry name" value="Pep_deformylase"/>
    <property type="match status" value="1"/>
</dbReference>
<dbReference type="EC" id="3.5.1.88" evidence="2 4"/>
<evidence type="ECO:0000256" key="2">
    <source>
        <dbReference type="ARBA" id="ARBA00012175"/>
    </source>
</evidence>
<dbReference type="Gene3D" id="3.90.45.10">
    <property type="entry name" value="Peptide deformylase"/>
    <property type="match status" value="1"/>
</dbReference>
<dbReference type="KEGG" id="dpx:DAPPUDRAFT_47755"/>
<sequence>MAVLKIVEEPSPLLHRTSLPIKTIDATIHKALDDMLETMYASSGIGLAAIQVGLLKRMLVIDLGEASESDTWAGKPLKIINPQILWTSDNQNTFNEGCLSVPQHYVEISRPAEIKVRYQDETGKYHEIHAAGLLATCLQHEIDHLNGITILNPPIRISQRDFVPVP</sequence>
<keyword evidence="3 4" id="KW-0479">Metal-binding</keyword>
<dbReference type="SUPFAM" id="SSF56420">
    <property type="entry name" value="Peptide deformylase"/>
    <property type="match status" value="1"/>
</dbReference>
<keyword evidence="4" id="KW-0648">Protein biosynthesis</keyword>
<protein>
    <recommendedName>
        <fullName evidence="2 4">Peptide deformylase</fullName>
        <ecNumber evidence="2 4">3.5.1.88</ecNumber>
    </recommendedName>
</protein>
<dbReference type="PANTHER" id="PTHR10458:SF22">
    <property type="entry name" value="PEPTIDE DEFORMYLASE"/>
    <property type="match status" value="1"/>
</dbReference>
<evidence type="ECO:0000256" key="4">
    <source>
        <dbReference type="RuleBase" id="RU362111"/>
    </source>
</evidence>
<dbReference type="STRING" id="6669.E9G9C2"/>
<dbReference type="PhylomeDB" id="E9G9C2"/>
<dbReference type="NCBIfam" id="NF001159">
    <property type="entry name" value="PRK00150.1-3"/>
    <property type="match status" value="1"/>
</dbReference>
<dbReference type="EMBL" id="GL732536">
    <property type="protein sequence ID" value="EFX83908.1"/>
    <property type="molecule type" value="Genomic_DNA"/>
</dbReference>
<dbReference type="OrthoDB" id="276063at2759"/>
<keyword evidence="4" id="KW-0378">Hydrolase</keyword>
<organism evidence="5 6">
    <name type="scientific">Daphnia pulex</name>
    <name type="common">Water flea</name>
    <dbReference type="NCBI Taxonomy" id="6669"/>
    <lineage>
        <taxon>Eukaryota</taxon>
        <taxon>Metazoa</taxon>
        <taxon>Ecdysozoa</taxon>
        <taxon>Arthropoda</taxon>
        <taxon>Crustacea</taxon>
        <taxon>Branchiopoda</taxon>
        <taxon>Diplostraca</taxon>
        <taxon>Cladocera</taxon>
        <taxon>Anomopoda</taxon>
        <taxon>Daphniidae</taxon>
        <taxon>Daphnia</taxon>
    </lineage>
</organism>
<dbReference type="InterPro" id="IPR023635">
    <property type="entry name" value="Peptide_deformylase"/>
</dbReference>
<proteinExistence type="inferred from homology"/>
<dbReference type="PRINTS" id="PR01576">
    <property type="entry name" value="PDEFORMYLASE"/>
</dbReference>
<dbReference type="Proteomes" id="UP000000305">
    <property type="component" value="Unassembled WGS sequence"/>
</dbReference>
<dbReference type="PIRSF" id="PIRSF004749">
    <property type="entry name" value="Pep_def"/>
    <property type="match status" value="1"/>
</dbReference>
<accession>E9G9C2</accession>
<dbReference type="GO" id="GO:0006412">
    <property type="term" value="P:translation"/>
    <property type="evidence" value="ECO:0007669"/>
    <property type="project" value="UniProtKB-KW"/>
</dbReference>
<dbReference type="FunFam" id="3.90.45.10:FF:000008">
    <property type="entry name" value="Peptide deformylase"/>
    <property type="match status" value="1"/>
</dbReference>
<keyword evidence="6" id="KW-1185">Reference proteome</keyword>
<dbReference type="OMA" id="VCIQHEI"/>
<comment type="catalytic activity">
    <reaction evidence="4">
        <text>N-terminal N-formyl-L-methionyl-[peptide] + H2O = N-terminal L-methionyl-[peptide] + formate</text>
        <dbReference type="Rhea" id="RHEA:24420"/>
        <dbReference type="Rhea" id="RHEA-COMP:10639"/>
        <dbReference type="Rhea" id="RHEA-COMP:10640"/>
        <dbReference type="ChEBI" id="CHEBI:15377"/>
        <dbReference type="ChEBI" id="CHEBI:15740"/>
        <dbReference type="ChEBI" id="CHEBI:49298"/>
        <dbReference type="ChEBI" id="CHEBI:64731"/>
        <dbReference type="EC" id="3.5.1.88"/>
    </reaction>
</comment>
<dbReference type="HAMAP" id="MF_00163">
    <property type="entry name" value="Pep_deformylase"/>
    <property type="match status" value="1"/>
</dbReference>
<dbReference type="InParanoid" id="E9G9C2"/>
<evidence type="ECO:0000256" key="1">
    <source>
        <dbReference type="ARBA" id="ARBA00010759"/>
    </source>
</evidence>
<dbReference type="CDD" id="cd00487">
    <property type="entry name" value="Pep_deformylase"/>
    <property type="match status" value="1"/>
</dbReference>
<name>E9G9C2_DAPPU</name>
<dbReference type="GO" id="GO:0046872">
    <property type="term" value="F:metal ion binding"/>
    <property type="evidence" value="ECO:0007669"/>
    <property type="project" value="UniProtKB-KW"/>
</dbReference>